<protein>
    <submittedName>
        <fullName evidence="2">Uncharacterized protein</fullName>
    </submittedName>
</protein>
<evidence type="ECO:0000256" key="1">
    <source>
        <dbReference type="SAM" id="MobiDB-lite"/>
    </source>
</evidence>
<sequence>MSRSERGTEIEERGRPGLQKPSRMYIAEGFHGHYDREAWSWSCRVPSVCATWVNGRRGLTEGRLSLSRSERRPMVDISAQTLCWCSPAQYIINQRGNSTT</sequence>
<accession>A0A4Y7R4Q6</accession>
<name>A0A4Y7R4Q6_COPMI</name>
<feature type="compositionally biased region" description="Basic and acidic residues" evidence="1">
    <location>
        <begin position="1"/>
        <end position="15"/>
    </location>
</feature>
<dbReference type="AlphaFoldDB" id="A0A4Y7R4Q6"/>
<evidence type="ECO:0000313" key="2">
    <source>
        <dbReference type="EMBL" id="TEB04044.1"/>
    </source>
</evidence>
<proteinExistence type="predicted"/>
<reference evidence="2 3" key="1">
    <citation type="journal article" date="2019" name="Nat. Ecol. Evol.">
        <title>Megaphylogeny resolves global patterns of mushroom evolution.</title>
        <authorList>
            <person name="Varga T."/>
            <person name="Krizsan K."/>
            <person name="Foldi C."/>
            <person name="Dima B."/>
            <person name="Sanchez-Garcia M."/>
            <person name="Sanchez-Ramirez S."/>
            <person name="Szollosi G.J."/>
            <person name="Szarkandi J.G."/>
            <person name="Papp V."/>
            <person name="Albert L."/>
            <person name="Andreopoulos W."/>
            <person name="Angelini C."/>
            <person name="Antonin V."/>
            <person name="Barry K.W."/>
            <person name="Bougher N.L."/>
            <person name="Buchanan P."/>
            <person name="Buyck B."/>
            <person name="Bense V."/>
            <person name="Catcheside P."/>
            <person name="Chovatia M."/>
            <person name="Cooper J."/>
            <person name="Damon W."/>
            <person name="Desjardin D."/>
            <person name="Finy P."/>
            <person name="Geml J."/>
            <person name="Haridas S."/>
            <person name="Hughes K."/>
            <person name="Justo A."/>
            <person name="Karasinski D."/>
            <person name="Kautmanova I."/>
            <person name="Kiss B."/>
            <person name="Kocsube S."/>
            <person name="Kotiranta H."/>
            <person name="LaButti K.M."/>
            <person name="Lechner B.E."/>
            <person name="Liimatainen K."/>
            <person name="Lipzen A."/>
            <person name="Lukacs Z."/>
            <person name="Mihaltcheva S."/>
            <person name="Morgado L.N."/>
            <person name="Niskanen T."/>
            <person name="Noordeloos M.E."/>
            <person name="Ohm R.A."/>
            <person name="Ortiz-Santana B."/>
            <person name="Ovrebo C."/>
            <person name="Racz N."/>
            <person name="Riley R."/>
            <person name="Savchenko A."/>
            <person name="Shiryaev A."/>
            <person name="Soop K."/>
            <person name="Spirin V."/>
            <person name="Szebenyi C."/>
            <person name="Tomsovsky M."/>
            <person name="Tulloss R.E."/>
            <person name="Uehling J."/>
            <person name="Grigoriev I.V."/>
            <person name="Vagvolgyi C."/>
            <person name="Papp T."/>
            <person name="Martin F.M."/>
            <person name="Miettinen O."/>
            <person name="Hibbett D.S."/>
            <person name="Nagy L.G."/>
        </authorList>
    </citation>
    <scope>NUCLEOTIDE SEQUENCE [LARGE SCALE GENOMIC DNA]</scope>
    <source>
        <strain evidence="2 3">FP101781</strain>
    </source>
</reference>
<feature type="region of interest" description="Disordered" evidence="1">
    <location>
        <begin position="1"/>
        <end position="20"/>
    </location>
</feature>
<gene>
    <name evidence="2" type="ORF">FA13DRAFT_1308698</name>
</gene>
<dbReference type="Proteomes" id="UP000298030">
    <property type="component" value="Unassembled WGS sequence"/>
</dbReference>
<keyword evidence="3" id="KW-1185">Reference proteome</keyword>
<evidence type="ECO:0000313" key="3">
    <source>
        <dbReference type="Proteomes" id="UP000298030"/>
    </source>
</evidence>
<dbReference type="EMBL" id="QPFP01000652">
    <property type="protein sequence ID" value="TEB04044.1"/>
    <property type="molecule type" value="Genomic_DNA"/>
</dbReference>
<comment type="caution">
    <text evidence="2">The sequence shown here is derived from an EMBL/GenBank/DDBJ whole genome shotgun (WGS) entry which is preliminary data.</text>
</comment>
<organism evidence="2 3">
    <name type="scientific">Coprinellus micaceus</name>
    <name type="common">Glistening ink-cap mushroom</name>
    <name type="synonym">Coprinus micaceus</name>
    <dbReference type="NCBI Taxonomy" id="71717"/>
    <lineage>
        <taxon>Eukaryota</taxon>
        <taxon>Fungi</taxon>
        <taxon>Dikarya</taxon>
        <taxon>Basidiomycota</taxon>
        <taxon>Agaricomycotina</taxon>
        <taxon>Agaricomycetes</taxon>
        <taxon>Agaricomycetidae</taxon>
        <taxon>Agaricales</taxon>
        <taxon>Agaricineae</taxon>
        <taxon>Psathyrellaceae</taxon>
        <taxon>Coprinellus</taxon>
    </lineage>
</organism>